<evidence type="ECO:0000259" key="3">
    <source>
        <dbReference type="PROSITE" id="PS51205"/>
    </source>
</evidence>
<feature type="domain" description="VPS9" evidence="3">
    <location>
        <begin position="111"/>
        <end position="247"/>
    </location>
</feature>
<comment type="caution">
    <text evidence="4">The sequence shown here is derived from an EMBL/GenBank/DDBJ whole genome shotgun (WGS) entry which is preliminary data.</text>
</comment>
<evidence type="ECO:0000256" key="1">
    <source>
        <dbReference type="SAM" id="MobiDB-lite"/>
    </source>
</evidence>
<evidence type="ECO:0000313" key="4">
    <source>
        <dbReference type="EMBL" id="TIB09579.1"/>
    </source>
</evidence>
<feature type="compositionally biased region" description="Basic and acidic residues" evidence="1">
    <location>
        <begin position="337"/>
        <end position="346"/>
    </location>
</feature>
<dbReference type="InterPro" id="IPR045046">
    <property type="entry name" value="Vps9-like"/>
</dbReference>
<proteinExistence type="predicted"/>
<dbReference type="InterPro" id="IPR037191">
    <property type="entry name" value="VPS9_dom_sf"/>
</dbReference>
<dbReference type="Gene3D" id="1.20.1050.80">
    <property type="entry name" value="VPS9 domain"/>
    <property type="match status" value="1"/>
</dbReference>
<dbReference type="EMBL" id="SPOF01000040">
    <property type="protein sequence ID" value="TIB09579.1"/>
    <property type="molecule type" value="Genomic_DNA"/>
</dbReference>
<dbReference type="Pfam" id="PF02204">
    <property type="entry name" value="VPS9"/>
    <property type="match status" value="1"/>
</dbReference>
<dbReference type="GO" id="GO:0005085">
    <property type="term" value="F:guanyl-nucleotide exchange factor activity"/>
    <property type="evidence" value="ECO:0007669"/>
    <property type="project" value="InterPro"/>
</dbReference>
<dbReference type="GO" id="GO:0005829">
    <property type="term" value="C:cytosol"/>
    <property type="evidence" value="ECO:0007669"/>
    <property type="project" value="TreeGrafter"/>
</dbReference>
<evidence type="ECO:0000259" key="2">
    <source>
        <dbReference type="PROSITE" id="PS51140"/>
    </source>
</evidence>
<dbReference type="PANTHER" id="PTHR23101:SF25">
    <property type="entry name" value="GTPASE-ACTIVATING PROTEIN AND VPS9 DOMAIN-CONTAINING PROTEIN 1"/>
    <property type="match status" value="1"/>
</dbReference>
<dbReference type="PANTHER" id="PTHR23101">
    <property type="entry name" value="RAB GDP/GTP EXCHANGE FACTOR"/>
    <property type="match status" value="1"/>
</dbReference>
<dbReference type="GO" id="GO:0030139">
    <property type="term" value="C:endocytic vesicle"/>
    <property type="evidence" value="ECO:0007669"/>
    <property type="project" value="TreeGrafter"/>
</dbReference>
<name>A0A4T0G5R9_WALIC</name>
<accession>A0A4T0G5R9</accession>
<dbReference type="PROSITE" id="PS51140">
    <property type="entry name" value="CUE"/>
    <property type="match status" value="1"/>
</dbReference>
<dbReference type="GO" id="GO:0016192">
    <property type="term" value="P:vesicle-mediated transport"/>
    <property type="evidence" value="ECO:0007669"/>
    <property type="project" value="InterPro"/>
</dbReference>
<feature type="domain" description="CUE" evidence="2">
    <location>
        <begin position="363"/>
        <end position="406"/>
    </location>
</feature>
<dbReference type="SMART" id="SM00546">
    <property type="entry name" value="CUE"/>
    <property type="match status" value="1"/>
</dbReference>
<dbReference type="AlphaFoldDB" id="A0A4T0G5R9"/>
<dbReference type="InterPro" id="IPR003892">
    <property type="entry name" value="CUE"/>
</dbReference>
<dbReference type="OrthoDB" id="300289at2759"/>
<dbReference type="InterPro" id="IPR009060">
    <property type="entry name" value="UBA-like_sf"/>
</dbReference>
<dbReference type="CDD" id="cd14279">
    <property type="entry name" value="CUE"/>
    <property type="match status" value="1"/>
</dbReference>
<feature type="region of interest" description="Disordered" evidence="1">
    <location>
        <begin position="318"/>
        <end position="346"/>
    </location>
</feature>
<gene>
    <name evidence="4" type="ORF">E3P90_03240</name>
</gene>
<dbReference type="Gene3D" id="1.10.8.10">
    <property type="entry name" value="DNA helicase RuvA subunit, C-terminal domain"/>
    <property type="match status" value="1"/>
</dbReference>
<dbReference type="SUPFAM" id="SSF46934">
    <property type="entry name" value="UBA-like"/>
    <property type="match status" value="1"/>
</dbReference>
<organism evidence="4 5">
    <name type="scientific">Wallemia ichthyophaga</name>
    <dbReference type="NCBI Taxonomy" id="245174"/>
    <lineage>
        <taxon>Eukaryota</taxon>
        <taxon>Fungi</taxon>
        <taxon>Dikarya</taxon>
        <taxon>Basidiomycota</taxon>
        <taxon>Wallemiomycotina</taxon>
        <taxon>Wallemiomycetes</taxon>
        <taxon>Wallemiales</taxon>
        <taxon>Wallemiaceae</taxon>
        <taxon>Wallemia</taxon>
    </lineage>
</organism>
<dbReference type="InterPro" id="IPR003123">
    <property type="entry name" value="VPS9"/>
</dbReference>
<sequence length="408" mass="46652">MTSAIVEDNQHQLNEKLFDIDEDDQFNRFLSVYNRVESVNKYTLSFLSGFEKRDFTSTQQVKLISDFLSFIAAEMRKSNQFDDLDLALDSIDKLIHIKLYPRTFNPKFDDLAKDQVLEQRIRIFNWINLENLDLYFDLGETFKLATHQLHSINKYHCPKDKKLVILNTSIILTSILNNSPATTSADSLLPLFIYTLLQSNPQHLISNIDYIQRFTDSEQLSGEVGYYFYTITAAVSFISNLDHKALSNIDKEEFERRVAEAISQLPSTPPPSPIKSTPTTPQLNLANESRQMFQRTTQGIGKIGKLLGEVVEEGVDKLTNSTSPKRNGNGVEVESVGDTRREDTQLERSHSQYLEEMERSRQQFNKSLETLLQIFPHVEPGVCEMILNAEHGNLEEAVDKCLEVSNTV</sequence>
<dbReference type="InterPro" id="IPR041545">
    <property type="entry name" value="DUF5601"/>
</dbReference>
<dbReference type="SUPFAM" id="SSF109993">
    <property type="entry name" value="VPS9 domain"/>
    <property type="match status" value="1"/>
</dbReference>
<dbReference type="PROSITE" id="PS51205">
    <property type="entry name" value="VPS9"/>
    <property type="match status" value="1"/>
</dbReference>
<dbReference type="GO" id="GO:0043130">
    <property type="term" value="F:ubiquitin binding"/>
    <property type="evidence" value="ECO:0007669"/>
    <property type="project" value="InterPro"/>
</dbReference>
<dbReference type="SMART" id="SM00167">
    <property type="entry name" value="VPS9"/>
    <property type="match status" value="1"/>
</dbReference>
<dbReference type="GO" id="GO:0031267">
    <property type="term" value="F:small GTPase binding"/>
    <property type="evidence" value="ECO:0007669"/>
    <property type="project" value="TreeGrafter"/>
</dbReference>
<evidence type="ECO:0008006" key="6">
    <source>
        <dbReference type="Google" id="ProtNLM"/>
    </source>
</evidence>
<protein>
    <recommendedName>
        <fullName evidence="6">Vacuolar protein sorting-associated protein 9a</fullName>
    </recommendedName>
</protein>
<evidence type="ECO:0000313" key="5">
    <source>
        <dbReference type="Proteomes" id="UP000306954"/>
    </source>
</evidence>
<dbReference type="Gene3D" id="1.10.246.120">
    <property type="match status" value="1"/>
</dbReference>
<dbReference type="Pfam" id="PF18151">
    <property type="entry name" value="DUF5601"/>
    <property type="match status" value="1"/>
</dbReference>
<dbReference type="Proteomes" id="UP000306954">
    <property type="component" value="Unassembled WGS sequence"/>
</dbReference>
<dbReference type="Pfam" id="PF02845">
    <property type="entry name" value="CUE"/>
    <property type="match status" value="1"/>
</dbReference>
<reference evidence="4 5" key="1">
    <citation type="submission" date="2019-03" db="EMBL/GenBank/DDBJ databases">
        <title>Sequencing 23 genomes of Wallemia ichthyophaga.</title>
        <authorList>
            <person name="Gostincar C."/>
        </authorList>
    </citation>
    <scope>NUCLEOTIDE SEQUENCE [LARGE SCALE GENOMIC DNA]</scope>
    <source>
        <strain evidence="4 5">EXF-8621</strain>
    </source>
</reference>